<dbReference type="GO" id="GO:0008967">
    <property type="term" value="F:phosphoglycolate phosphatase activity"/>
    <property type="evidence" value="ECO:0007669"/>
    <property type="project" value="UniProtKB-EC"/>
</dbReference>
<accession>A0A8E6B4W2</accession>
<dbReference type="RefSeq" id="WP_213496531.1">
    <property type="nucleotide sequence ID" value="NZ_CP074694.1"/>
</dbReference>
<dbReference type="EC" id="3.1.3.18" evidence="4"/>
<comment type="catalytic activity">
    <reaction evidence="1">
        <text>2-phosphoglycolate + H2O = glycolate + phosphate</text>
        <dbReference type="Rhea" id="RHEA:14369"/>
        <dbReference type="ChEBI" id="CHEBI:15377"/>
        <dbReference type="ChEBI" id="CHEBI:29805"/>
        <dbReference type="ChEBI" id="CHEBI:43474"/>
        <dbReference type="ChEBI" id="CHEBI:58033"/>
        <dbReference type="EC" id="3.1.3.18"/>
    </reaction>
</comment>
<evidence type="ECO:0000256" key="1">
    <source>
        <dbReference type="ARBA" id="ARBA00000830"/>
    </source>
</evidence>
<dbReference type="AlphaFoldDB" id="A0A8E6B4W2"/>
<organism evidence="5 6">
    <name type="scientific">Telmatocola sphagniphila</name>
    <dbReference type="NCBI Taxonomy" id="1123043"/>
    <lineage>
        <taxon>Bacteria</taxon>
        <taxon>Pseudomonadati</taxon>
        <taxon>Planctomycetota</taxon>
        <taxon>Planctomycetia</taxon>
        <taxon>Gemmatales</taxon>
        <taxon>Gemmataceae</taxon>
    </lineage>
</organism>
<reference evidence="5" key="1">
    <citation type="submission" date="2021-05" db="EMBL/GenBank/DDBJ databases">
        <title>Complete genome sequence of the cellulolytic planctomycete Telmatocola sphagniphila SP2T and characterization of the first cellulase from planctomycetes.</title>
        <authorList>
            <person name="Rakitin A.L."/>
            <person name="Beletsky A.V."/>
            <person name="Naumoff D.G."/>
            <person name="Kulichevskaya I.S."/>
            <person name="Mardanov A.V."/>
            <person name="Ravin N.V."/>
            <person name="Dedysh S.N."/>
        </authorList>
    </citation>
    <scope>NUCLEOTIDE SEQUENCE</scope>
    <source>
        <strain evidence="5">SP2T</strain>
    </source>
</reference>
<gene>
    <name evidence="5" type="ORF">KIH39_24685</name>
</gene>
<evidence type="ECO:0000256" key="4">
    <source>
        <dbReference type="ARBA" id="ARBA00013078"/>
    </source>
</evidence>
<dbReference type="SUPFAM" id="SSF56784">
    <property type="entry name" value="HAD-like"/>
    <property type="match status" value="1"/>
</dbReference>
<sequence>MHVLLFDIDGTLIRSGGAGKAAMEGGLTKAFGITEIQDVVPYGGRTDEAIVRDLLRVHGIEVTPENIVKLQQAYQNALQETLHSQRGEVCRGILELMPRLTSSNTVTLGLLTGNVRSGAERKLLHYNLWHYFPFGGFADDTHDRSEVARRAVREAEKHLGREVERNRVWVIGDTPHDVKCARDVNARAVAVGTGWHSMEELAASNPDFLVEDLSQATELLRAWGIH</sequence>
<proteinExistence type="inferred from homology"/>
<protein>
    <recommendedName>
        <fullName evidence="4">phosphoglycolate phosphatase</fullName>
        <ecNumber evidence="4">3.1.3.18</ecNumber>
    </recommendedName>
</protein>
<evidence type="ECO:0000313" key="6">
    <source>
        <dbReference type="Proteomes" id="UP000676194"/>
    </source>
</evidence>
<comment type="similarity">
    <text evidence="3">Belongs to the HAD-like hydrolase superfamily. CbbY/CbbZ/Gph/YieH family.</text>
</comment>
<name>A0A8E6B4W2_9BACT</name>
<dbReference type="Pfam" id="PF13419">
    <property type="entry name" value="HAD_2"/>
    <property type="match status" value="1"/>
</dbReference>
<dbReference type="InterPro" id="IPR050155">
    <property type="entry name" value="HAD-like_hydrolase_sf"/>
</dbReference>
<dbReference type="Gene3D" id="3.40.50.1000">
    <property type="entry name" value="HAD superfamily/HAD-like"/>
    <property type="match status" value="1"/>
</dbReference>
<dbReference type="InterPro" id="IPR023214">
    <property type="entry name" value="HAD_sf"/>
</dbReference>
<dbReference type="InterPro" id="IPR023198">
    <property type="entry name" value="PGP-like_dom2"/>
</dbReference>
<evidence type="ECO:0000256" key="2">
    <source>
        <dbReference type="ARBA" id="ARBA00004818"/>
    </source>
</evidence>
<dbReference type="PANTHER" id="PTHR43434:SF1">
    <property type="entry name" value="PHOSPHOGLYCOLATE PHOSPHATASE"/>
    <property type="match status" value="1"/>
</dbReference>
<evidence type="ECO:0000256" key="3">
    <source>
        <dbReference type="ARBA" id="ARBA00006171"/>
    </source>
</evidence>
<dbReference type="EMBL" id="CP074694">
    <property type="protein sequence ID" value="QVL31993.1"/>
    <property type="molecule type" value="Genomic_DNA"/>
</dbReference>
<dbReference type="GO" id="GO:0005829">
    <property type="term" value="C:cytosol"/>
    <property type="evidence" value="ECO:0007669"/>
    <property type="project" value="TreeGrafter"/>
</dbReference>
<dbReference type="InterPro" id="IPR041492">
    <property type="entry name" value="HAD_2"/>
</dbReference>
<evidence type="ECO:0000313" key="5">
    <source>
        <dbReference type="EMBL" id="QVL31993.1"/>
    </source>
</evidence>
<keyword evidence="5" id="KW-0378">Hydrolase</keyword>
<dbReference type="Proteomes" id="UP000676194">
    <property type="component" value="Chromosome"/>
</dbReference>
<dbReference type="Gene3D" id="1.10.150.240">
    <property type="entry name" value="Putative phosphatase, domain 2"/>
    <property type="match status" value="1"/>
</dbReference>
<dbReference type="KEGG" id="tsph:KIH39_24685"/>
<dbReference type="InterPro" id="IPR036412">
    <property type="entry name" value="HAD-like_sf"/>
</dbReference>
<keyword evidence="6" id="KW-1185">Reference proteome</keyword>
<dbReference type="PANTHER" id="PTHR43434">
    <property type="entry name" value="PHOSPHOGLYCOLATE PHOSPHATASE"/>
    <property type="match status" value="1"/>
</dbReference>
<dbReference type="GO" id="GO:0006281">
    <property type="term" value="P:DNA repair"/>
    <property type="evidence" value="ECO:0007669"/>
    <property type="project" value="TreeGrafter"/>
</dbReference>
<comment type="pathway">
    <text evidence="2">Organic acid metabolism; glycolate biosynthesis; glycolate from 2-phosphoglycolate: step 1/1.</text>
</comment>